<protein>
    <submittedName>
        <fullName evidence="1">Uncharacterized protein</fullName>
    </submittedName>
</protein>
<sequence>MAAESSISLIGPLFKRPRDPVLGNEVVSLAGTTTEYHESDLKHMLRLIDDLMQQTTFAYTKIPPDIAYYPKTRHEENNESKIGSTGVMVPYISTITNLSRELKCKAGENENEKTMKIIKALSIYSWKAIVVLALSAFCIKYGKIRLISIHFKERSLATAVALLKQQEGHDLNEDSNKHLRTWFQSLAKLIAKMLKLTNQIVYFKENDHDKAMAEIFIPRAVYWIIHSVVVCSSQVIDVLVMHNRSYAPYEWHLDYLAKILESTFEGHSYQEQPPQSAPQKELHEKHPKTKQKVEERGNFNLMQKCCLRGTPDNSVHSDRHVMAYQRLHSKPHHHNLLSSDEIMYAESYEPLQTLSDSNLSNNIDILKALVDQEHDQPLLDGSTKDRVSMDALKSKMVLLLISDLDLSHEEITRLNKVLLESRTHPKCLKNQYETVWIPIVNSSMSWNEKRHHFETIQSWIPWYSIYYPTMINPTAINYIKEVWKFNGKPLVLVLDYDQGKVVNYNAIHMIRIWGNLAFPFNQMREEILWKTHDPFGIDFLVDSIDPMLTNLIGEFKYICLFGGDEDMEWIQRFTSTAREFASISNLPMELIYMGRSTIVSEGNNTLCHLIQDMNLINFFWLRLESILNSRSSVSIQSENDSLTQGLKKVINFDKEGKKWAIIGRKGSKIMCLGSGENVLKSFIEYNNWKNNGDEDLGFLQALCDHLHELEKPQSGSNLQEKPHENSLKKHNKRSNSTSFLLRSLSCFVDSPTK</sequence>
<evidence type="ECO:0000313" key="2">
    <source>
        <dbReference type="Proteomes" id="UP001060085"/>
    </source>
</evidence>
<accession>A0ACC0AL54</accession>
<name>A0ACC0AL54_CATRO</name>
<reference evidence="2" key="1">
    <citation type="journal article" date="2023" name="Nat. Plants">
        <title>Single-cell RNA sequencing provides a high-resolution roadmap for understanding the multicellular compartmentation of specialized metabolism.</title>
        <authorList>
            <person name="Sun S."/>
            <person name="Shen X."/>
            <person name="Li Y."/>
            <person name="Li Y."/>
            <person name="Wang S."/>
            <person name="Li R."/>
            <person name="Zhang H."/>
            <person name="Shen G."/>
            <person name="Guo B."/>
            <person name="Wei J."/>
            <person name="Xu J."/>
            <person name="St-Pierre B."/>
            <person name="Chen S."/>
            <person name="Sun C."/>
        </authorList>
    </citation>
    <scope>NUCLEOTIDE SEQUENCE [LARGE SCALE GENOMIC DNA]</scope>
</reference>
<dbReference type="Proteomes" id="UP001060085">
    <property type="component" value="Linkage Group LG05"/>
</dbReference>
<evidence type="ECO:0000313" key="1">
    <source>
        <dbReference type="EMBL" id="KAI5660708.1"/>
    </source>
</evidence>
<dbReference type="EMBL" id="CM044705">
    <property type="protein sequence ID" value="KAI5660708.1"/>
    <property type="molecule type" value="Genomic_DNA"/>
</dbReference>
<comment type="caution">
    <text evidence="1">The sequence shown here is derived from an EMBL/GenBank/DDBJ whole genome shotgun (WGS) entry which is preliminary data.</text>
</comment>
<gene>
    <name evidence="1" type="ORF">M9H77_20031</name>
</gene>
<organism evidence="1 2">
    <name type="scientific">Catharanthus roseus</name>
    <name type="common">Madagascar periwinkle</name>
    <name type="synonym">Vinca rosea</name>
    <dbReference type="NCBI Taxonomy" id="4058"/>
    <lineage>
        <taxon>Eukaryota</taxon>
        <taxon>Viridiplantae</taxon>
        <taxon>Streptophyta</taxon>
        <taxon>Embryophyta</taxon>
        <taxon>Tracheophyta</taxon>
        <taxon>Spermatophyta</taxon>
        <taxon>Magnoliopsida</taxon>
        <taxon>eudicotyledons</taxon>
        <taxon>Gunneridae</taxon>
        <taxon>Pentapetalae</taxon>
        <taxon>asterids</taxon>
        <taxon>lamiids</taxon>
        <taxon>Gentianales</taxon>
        <taxon>Apocynaceae</taxon>
        <taxon>Rauvolfioideae</taxon>
        <taxon>Vinceae</taxon>
        <taxon>Catharanthinae</taxon>
        <taxon>Catharanthus</taxon>
    </lineage>
</organism>
<proteinExistence type="predicted"/>
<keyword evidence="2" id="KW-1185">Reference proteome</keyword>